<feature type="transmembrane region" description="Helical" evidence="9">
    <location>
        <begin position="147"/>
        <end position="166"/>
    </location>
</feature>
<evidence type="ECO:0000256" key="4">
    <source>
        <dbReference type="ARBA" id="ARBA00022679"/>
    </source>
</evidence>
<evidence type="ECO:0000313" key="12">
    <source>
        <dbReference type="EMBL" id="TWF95106.1"/>
    </source>
</evidence>
<dbReference type="PANTHER" id="PTHR24421">
    <property type="entry name" value="NITRATE/NITRITE SENSOR PROTEIN NARX-RELATED"/>
    <property type="match status" value="1"/>
</dbReference>
<evidence type="ECO:0000256" key="3">
    <source>
        <dbReference type="ARBA" id="ARBA00022553"/>
    </source>
</evidence>
<evidence type="ECO:0000313" key="13">
    <source>
        <dbReference type="Proteomes" id="UP000316184"/>
    </source>
</evidence>
<dbReference type="Proteomes" id="UP000316184">
    <property type="component" value="Unassembled WGS sequence"/>
</dbReference>
<evidence type="ECO:0000256" key="2">
    <source>
        <dbReference type="ARBA" id="ARBA00012438"/>
    </source>
</evidence>
<keyword evidence="9" id="KW-0812">Transmembrane</keyword>
<evidence type="ECO:0000256" key="1">
    <source>
        <dbReference type="ARBA" id="ARBA00000085"/>
    </source>
</evidence>
<keyword evidence="8" id="KW-0902">Two-component regulatory system</keyword>
<dbReference type="Pfam" id="PF02518">
    <property type="entry name" value="HATPase_c"/>
    <property type="match status" value="1"/>
</dbReference>
<keyword evidence="7" id="KW-0067">ATP-binding</keyword>
<name>A0A561U6Y7_9PSEU</name>
<dbReference type="EC" id="2.7.13.3" evidence="2"/>
<feature type="transmembrane region" description="Helical" evidence="9">
    <location>
        <begin position="15"/>
        <end position="35"/>
    </location>
</feature>
<dbReference type="EMBL" id="VIWX01000002">
    <property type="protein sequence ID" value="TWF95106.1"/>
    <property type="molecule type" value="Genomic_DNA"/>
</dbReference>
<dbReference type="InterPro" id="IPR050482">
    <property type="entry name" value="Sensor_HK_TwoCompSys"/>
</dbReference>
<dbReference type="RefSeq" id="WP_145738141.1">
    <property type="nucleotide sequence ID" value="NZ_VIWX01000002.1"/>
</dbReference>
<evidence type="ECO:0000259" key="11">
    <source>
        <dbReference type="Pfam" id="PF07730"/>
    </source>
</evidence>
<evidence type="ECO:0000256" key="9">
    <source>
        <dbReference type="SAM" id="Phobius"/>
    </source>
</evidence>
<sequence length="397" mass="42086">MTDFRAEWPTKTPRWLPWTATGLALLGTALAFVVLDTPMPVLVPAVLLGLAAQLIATALLTRMTAHPHLGLLMVVVVSAMLQLTASPWRDLTASQAVLWIPFVLSWAPVQVLEIARTPRQIHVGAAILLSYWATVCGGAALLGQPVVGALINAAAPTLGGVTVLFARRLAQARRDRVAAVERERATEMREAREQERQLLAAEVHDTLGHVLTLLVLHANALGVTTTDPEVKRAAEQMSGLGSNGLIELRQLLELLGSSDHAPPPTVAELVEQAGAAGQTVRLDSDGGALPPTAERTVRQVVREGLTNARKHSPDAEVLVRISAANPVEVVVSNGPSARTPSAGGGFGLQGLQRRIALLGGECTHAPTDDGGYALRATLPAGDIQEKRTGQWSEMSER</sequence>
<organism evidence="12 13">
    <name type="scientific">Saccharopolyspora dendranthemae</name>
    <dbReference type="NCBI Taxonomy" id="1181886"/>
    <lineage>
        <taxon>Bacteria</taxon>
        <taxon>Bacillati</taxon>
        <taxon>Actinomycetota</taxon>
        <taxon>Actinomycetes</taxon>
        <taxon>Pseudonocardiales</taxon>
        <taxon>Pseudonocardiaceae</taxon>
        <taxon>Saccharopolyspora</taxon>
    </lineage>
</organism>
<keyword evidence="5" id="KW-0547">Nucleotide-binding</keyword>
<dbReference type="SUPFAM" id="SSF55874">
    <property type="entry name" value="ATPase domain of HSP90 chaperone/DNA topoisomerase II/histidine kinase"/>
    <property type="match status" value="1"/>
</dbReference>
<dbReference type="InterPro" id="IPR003594">
    <property type="entry name" value="HATPase_dom"/>
</dbReference>
<dbReference type="InterPro" id="IPR036890">
    <property type="entry name" value="HATPase_C_sf"/>
</dbReference>
<feature type="domain" description="Histidine kinase/HSP90-like ATPase" evidence="10">
    <location>
        <begin position="294"/>
        <end position="380"/>
    </location>
</feature>
<dbReference type="AlphaFoldDB" id="A0A561U6Y7"/>
<protein>
    <recommendedName>
        <fullName evidence="2">histidine kinase</fullName>
        <ecNumber evidence="2">2.7.13.3</ecNumber>
    </recommendedName>
</protein>
<feature type="domain" description="Signal transduction histidine kinase subgroup 3 dimerisation and phosphoacceptor" evidence="11">
    <location>
        <begin position="195"/>
        <end position="256"/>
    </location>
</feature>
<evidence type="ECO:0000259" key="10">
    <source>
        <dbReference type="Pfam" id="PF02518"/>
    </source>
</evidence>
<feature type="transmembrane region" description="Helical" evidence="9">
    <location>
        <begin position="68"/>
        <end position="85"/>
    </location>
</feature>
<evidence type="ECO:0000256" key="6">
    <source>
        <dbReference type="ARBA" id="ARBA00022777"/>
    </source>
</evidence>
<feature type="transmembrane region" description="Helical" evidence="9">
    <location>
        <begin position="41"/>
        <end position="61"/>
    </location>
</feature>
<dbReference type="GO" id="GO:0005524">
    <property type="term" value="F:ATP binding"/>
    <property type="evidence" value="ECO:0007669"/>
    <property type="project" value="UniProtKB-KW"/>
</dbReference>
<dbReference type="Gene3D" id="3.30.565.10">
    <property type="entry name" value="Histidine kinase-like ATPase, C-terminal domain"/>
    <property type="match status" value="1"/>
</dbReference>
<accession>A0A561U6Y7</accession>
<keyword evidence="13" id="KW-1185">Reference proteome</keyword>
<keyword evidence="9" id="KW-1133">Transmembrane helix</keyword>
<dbReference type="Gene3D" id="1.20.5.1930">
    <property type="match status" value="1"/>
</dbReference>
<evidence type="ECO:0000256" key="5">
    <source>
        <dbReference type="ARBA" id="ARBA00022741"/>
    </source>
</evidence>
<evidence type="ECO:0000256" key="8">
    <source>
        <dbReference type="ARBA" id="ARBA00023012"/>
    </source>
</evidence>
<comment type="catalytic activity">
    <reaction evidence="1">
        <text>ATP + protein L-histidine = ADP + protein N-phospho-L-histidine.</text>
        <dbReference type="EC" id="2.7.13.3"/>
    </reaction>
</comment>
<keyword evidence="3" id="KW-0597">Phosphoprotein</keyword>
<dbReference type="Pfam" id="PF07730">
    <property type="entry name" value="HisKA_3"/>
    <property type="match status" value="1"/>
</dbReference>
<dbReference type="PANTHER" id="PTHR24421:SF10">
    <property type="entry name" value="NITRATE_NITRITE SENSOR PROTEIN NARQ"/>
    <property type="match status" value="1"/>
</dbReference>
<feature type="transmembrane region" description="Helical" evidence="9">
    <location>
        <begin position="121"/>
        <end position="141"/>
    </location>
</feature>
<keyword evidence="6 12" id="KW-0418">Kinase</keyword>
<reference evidence="12 13" key="1">
    <citation type="submission" date="2019-06" db="EMBL/GenBank/DDBJ databases">
        <title>Sequencing the genomes of 1000 actinobacteria strains.</title>
        <authorList>
            <person name="Klenk H.-P."/>
        </authorList>
    </citation>
    <scope>NUCLEOTIDE SEQUENCE [LARGE SCALE GENOMIC DNA]</scope>
    <source>
        <strain evidence="12 13">DSM 46699</strain>
    </source>
</reference>
<dbReference type="OrthoDB" id="227596at2"/>
<gene>
    <name evidence="12" type="ORF">FHU35_1296</name>
</gene>
<dbReference type="InterPro" id="IPR011712">
    <property type="entry name" value="Sig_transdc_His_kin_sub3_dim/P"/>
</dbReference>
<dbReference type="GO" id="GO:0000155">
    <property type="term" value="F:phosphorelay sensor kinase activity"/>
    <property type="evidence" value="ECO:0007669"/>
    <property type="project" value="InterPro"/>
</dbReference>
<dbReference type="GO" id="GO:0046983">
    <property type="term" value="F:protein dimerization activity"/>
    <property type="evidence" value="ECO:0007669"/>
    <property type="project" value="InterPro"/>
</dbReference>
<proteinExistence type="predicted"/>
<keyword evidence="9" id="KW-0472">Membrane</keyword>
<evidence type="ECO:0000256" key="7">
    <source>
        <dbReference type="ARBA" id="ARBA00022840"/>
    </source>
</evidence>
<feature type="transmembrane region" description="Helical" evidence="9">
    <location>
        <begin position="91"/>
        <end position="109"/>
    </location>
</feature>
<keyword evidence="4" id="KW-0808">Transferase</keyword>
<dbReference type="GO" id="GO:0016020">
    <property type="term" value="C:membrane"/>
    <property type="evidence" value="ECO:0007669"/>
    <property type="project" value="InterPro"/>
</dbReference>
<comment type="caution">
    <text evidence="12">The sequence shown here is derived from an EMBL/GenBank/DDBJ whole genome shotgun (WGS) entry which is preliminary data.</text>
</comment>